<protein>
    <submittedName>
        <fullName evidence="2">Uncharacterized protein</fullName>
    </submittedName>
</protein>
<evidence type="ECO:0000313" key="3">
    <source>
        <dbReference type="Proteomes" id="UP000585474"/>
    </source>
</evidence>
<evidence type="ECO:0000256" key="1">
    <source>
        <dbReference type="SAM" id="MobiDB-lite"/>
    </source>
</evidence>
<name>A0A7J0EAL9_9ERIC</name>
<accession>A0A7J0EAL9</accession>
<keyword evidence="3" id="KW-1185">Reference proteome</keyword>
<dbReference type="AlphaFoldDB" id="A0A7J0EAL9"/>
<dbReference type="Proteomes" id="UP000585474">
    <property type="component" value="Unassembled WGS sequence"/>
</dbReference>
<feature type="region of interest" description="Disordered" evidence="1">
    <location>
        <begin position="149"/>
        <end position="176"/>
    </location>
</feature>
<sequence length="495" mass="54647">MPRTSSVSGNNLVPRVSMMSSATVAQKVLNGAIPPTDREEVEQFSLEDLINQADSDELELVRAQNRALKAEGRLDELDEQASKSGAESAKSAVVARLETEVAELPRKLVQAKELAIEEFKSLEDFKFSNLGIDVVNMEMDAGFTEKDAGFTEEEEEMSKEGEKEAGYEDEGEGQSTTTKSCQRVIWWDSAPKVTSSFIHPSGCIVFPPNPTREVWKGCTLSSPIFILLKVEMNKMSAELPLSTKILWTLKLAMTAATTKASSWGKCKPLRSPLLKLVHLPDPNPPWITYVSPAVGLLSPYLLFVNFLGPFDEFLMFDLYEHLGDGGIERGQDQSGSVRWSTGASFDALGVSLDDLDSNEDRLLSCRGGAGLAIGIALSVLDRCCDSGNGLLSDESDEISQHREWEEQLEVVDWPRQGAVSSGCYFHSSTSFFRPYRVSHGVGPPDLELGWMREKMKLRRRRGTRGGGQEGEGEETDEAVFEPSEFPPLKVKVHQQ</sequence>
<feature type="compositionally biased region" description="Acidic residues" evidence="1">
    <location>
        <begin position="470"/>
        <end position="479"/>
    </location>
</feature>
<proteinExistence type="predicted"/>
<feature type="region of interest" description="Disordered" evidence="1">
    <location>
        <begin position="71"/>
        <end position="90"/>
    </location>
</feature>
<evidence type="ECO:0000313" key="2">
    <source>
        <dbReference type="EMBL" id="GFY82697.1"/>
    </source>
</evidence>
<comment type="caution">
    <text evidence="2">The sequence shown here is derived from an EMBL/GenBank/DDBJ whole genome shotgun (WGS) entry which is preliminary data.</text>
</comment>
<dbReference type="EMBL" id="BJWL01000002">
    <property type="protein sequence ID" value="GFY82697.1"/>
    <property type="molecule type" value="Genomic_DNA"/>
</dbReference>
<organism evidence="2 3">
    <name type="scientific">Actinidia rufa</name>
    <dbReference type="NCBI Taxonomy" id="165716"/>
    <lineage>
        <taxon>Eukaryota</taxon>
        <taxon>Viridiplantae</taxon>
        <taxon>Streptophyta</taxon>
        <taxon>Embryophyta</taxon>
        <taxon>Tracheophyta</taxon>
        <taxon>Spermatophyta</taxon>
        <taxon>Magnoliopsida</taxon>
        <taxon>eudicotyledons</taxon>
        <taxon>Gunneridae</taxon>
        <taxon>Pentapetalae</taxon>
        <taxon>asterids</taxon>
        <taxon>Ericales</taxon>
        <taxon>Actinidiaceae</taxon>
        <taxon>Actinidia</taxon>
    </lineage>
</organism>
<feature type="region of interest" description="Disordered" evidence="1">
    <location>
        <begin position="457"/>
        <end position="495"/>
    </location>
</feature>
<gene>
    <name evidence="2" type="ORF">Acr_02g0009370</name>
</gene>
<reference evidence="2 3" key="1">
    <citation type="submission" date="2019-07" db="EMBL/GenBank/DDBJ databases">
        <title>De Novo Assembly of kiwifruit Actinidia rufa.</title>
        <authorList>
            <person name="Sugita-Konishi S."/>
            <person name="Sato K."/>
            <person name="Mori E."/>
            <person name="Abe Y."/>
            <person name="Kisaki G."/>
            <person name="Hamano K."/>
            <person name="Suezawa K."/>
            <person name="Otani M."/>
            <person name="Fukuda T."/>
            <person name="Manabe T."/>
            <person name="Gomi K."/>
            <person name="Tabuchi M."/>
            <person name="Akimitsu K."/>
            <person name="Kataoka I."/>
        </authorList>
    </citation>
    <scope>NUCLEOTIDE SEQUENCE [LARGE SCALE GENOMIC DNA]</scope>
    <source>
        <strain evidence="3">cv. Fuchu</strain>
    </source>
</reference>